<comment type="function">
    <text evidence="1 6">Exhibits S-adenosyl-L-methionine-dependent methyltransferase activity.</text>
</comment>
<organism evidence="7 8">
    <name type="scientific">Amycolatopsis alkalitolerans</name>
    <dbReference type="NCBI Taxonomy" id="2547244"/>
    <lineage>
        <taxon>Bacteria</taxon>
        <taxon>Bacillati</taxon>
        <taxon>Actinomycetota</taxon>
        <taxon>Actinomycetes</taxon>
        <taxon>Pseudonocardiales</taxon>
        <taxon>Pseudonocardiaceae</taxon>
        <taxon>Amycolatopsis</taxon>
    </lineage>
</organism>
<protein>
    <recommendedName>
        <fullName evidence="6">S-adenosyl-L-methionine-dependent methyltransferase</fullName>
        <ecNumber evidence="6">2.1.1.-</ecNumber>
    </recommendedName>
</protein>
<keyword evidence="4 7" id="KW-0808">Transferase</keyword>
<evidence type="ECO:0000256" key="2">
    <source>
        <dbReference type="ARBA" id="ARBA00008138"/>
    </source>
</evidence>
<dbReference type="Gene3D" id="3.40.50.150">
    <property type="entry name" value="Vaccinia Virus protein VP39"/>
    <property type="match status" value="1"/>
</dbReference>
<comment type="similarity">
    <text evidence="2 6">Belongs to the UPF0677 family.</text>
</comment>
<dbReference type="GO" id="GO:0008168">
    <property type="term" value="F:methyltransferase activity"/>
    <property type="evidence" value="ECO:0007669"/>
    <property type="project" value="UniProtKB-UniRule"/>
</dbReference>
<proteinExistence type="inferred from homology"/>
<evidence type="ECO:0000313" key="8">
    <source>
        <dbReference type="Proteomes" id="UP000305546"/>
    </source>
</evidence>
<comment type="caution">
    <text evidence="7">The sequence shown here is derived from an EMBL/GenBank/DDBJ whole genome shotgun (WGS) entry which is preliminary data.</text>
</comment>
<dbReference type="PANTHER" id="PTHR43619">
    <property type="entry name" value="S-ADENOSYL-L-METHIONINE-DEPENDENT METHYLTRANSFERASE YKTD-RELATED"/>
    <property type="match status" value="1"/>
</dbReference>
<dbReference type="SUPFAM" id="SSF53335">
    <property type="entry name" value="S-adenosyl-L-methionine-dependent methyltransferases"/>
    <property type="match status" value="1"/>
</dbReference>
<keyword evidence="8" id="KW-1185">Reference proteome</keyword>
<reference evidence="7 8" key="1">
    <citation type="submission" date="2019-06" db="EMBL/GenBank/DDBJ databases">
        <title>Amycolatopsis alkalitolerans sp. nov., isolated from Gastrodia elata Blume.</title>
        <authorList>
            <person name="Narsing Rao M.P."/>
            <person name="Li W.J."/>
        </authorList>
    </citation>
    <scope>NUCLEOTIDE SEQUENCE [LARGE SCALE GENOMIC DNA]</scope>
    <source>
        <strain evidence="7 8">SYSUP0005</strain>
    </source>
</reference>
<evidence type="ECO:0000256" key="4">
    <source>
        <dbReference type="ARBA" id="ARBA00022679"/>
    </source>
</evidence>
<keyword evidence="5 6" id="KW-0949">S-adenosyl-L-methionine</keyword>
<dbReference type="PANTHER" id="PTHR43619:SF2">
    <property type="entry name" value="S-ADENOSYL-L-METHIONINE-DEPENDENT METHYLTRANSFERASES SUPERFAMILY PROTEIN"/>
    <property type="match status" value="1"/>
</dbReference>
<evidence type="ECO:0000256" key="6">
    <source>
        <dbReference type="RuleBase" id="RU362030"/>
    </source>
</evidence>
<dbReference type="InterPro" id="IPR029063">
    <property type="entry name" value="SAM-dependent_MTases_sf"/>
</dbReference>
<dbReference type="NCBIfam" id="TIGR00027">
    <property type="entry name" value="mthyl_TIGR00027"/>
    <property type="match status" value="1"/>
</dbReference>
<dbReference type="Pfam" id="PF04072">
    <property type="entry name" value="LCM"/>
    <property type="match status" value="1"/>
</dbReference>
<accession>A0A5C4MAF1</accession>
<evidence type="ECO:0000256" key="5">
    <source>
        <dbReference type="ARBA" id="ARBA00022691"/>
    </source>
</evidence>
<sequence>MQLPTVHPGRLHQQRCIVSDMSLTGVGRTALGVAVVRAHENRREDRLFSDPYAQSFVDALPGAFPETPDSNGIGAAFATHAIIRTRFFDDYLLSAGCAQVVLLAAGLDTTAFRLTWPPGVRLFELDLPHVLAFKDEVLRDATPRCVRTAVPVDLRENWPTTLRTAGFDPGVRTAWLAEGLLIYLTFDEAAHLLSSVGELSAPGSRLALEHGPVPANAWKIPKQYTALWKGGLGDGAPDWFAQHGWQVRFDELSRVATSYARTVSGEGGFLTLTRR</sequence>
<dbReference type="Proteomes" id="UP000305546">
    <property type="component" value="Unassembled WGS sequence"/>
</dbReference>
<gene>
    <name evidence="7" type="ORF">FG385_01080</name>
</gene>
<dbReference type="GO" id="GO:0032259">
    <property type="term" value="P:methylation"/>
    <property type="evidence" value="ECO:0007669"/>
    <property type="project" value="UniProtKB-KW"/>
</dbReference>
<name>A0A5C4MAF1_9PSEU</name>
<keyword evidence="3 6" id="KW-0489">Methyltransferase</keyword>
<dbReference type="InterPro" id="IPR011610">
    <property type="entry name" value="SAM_mthyl_Trfase_ML2640-like"/>
</dbReference>
<dbReference type="AlphaFoldDB" id="A0A5C4MAF1"/>
<dbReference type="EC" id="2.1.1.-" evidence="6"/>
<evidence type="ECO:0000256" key="3">
    <source>
        <dbReference type="ARBA" id="ARBA00022603"/>
    </source>
</evidence>
<evidence type="ECO:0000313" key="7">
    <source>
        <dbReference type="EMBL" id="TNC29589.1"/>
    </source>
</evidence>
<dbReference type="InterPro" id="IPR007213">
    <property type="entry name" value="Ppm1/Ppm2/Tcmp"/>
</dbReference>
<dbReference type="OrthoDB" id="9806164at2"/>
<evidence type="ECO:0000256" key="1">
    <source>
        <dbReference type="ARBA" id="ARBA00003907"/>
    </source>
</evidence>
<dbReference type="EMBL" id="VDFW01000001">
    <property type="protein sequence ID" value="TNC29589.1"/>
    <property type="molecule type" value="Genomic_DNA"/>
</dbReference>